<keyword evidence="1" id="KW-0418">Kinase</keyword>
<proteinExistence type="predicted"/>
<keyword evidence="4" id="KW-1185">Reference proteome</keyword>
<gene>
    <name evidence="3" type="ORF">Ari01nite_49020</name>
</gene>
<dbReference type="Gene3D" id="3.30.565.10">
    <property type="entry name" value="Histidine kinase-like ATPase, C-terminal domain"/>
    <property type="match status" value="1"/>
</dbReference>
<accession>A0A919K219</accession>
<evidence type="ECO:0000313" key="3">
    <source>
        <dbReference type="EMBL" id="GIE97437.1"/>
    </source>
</evidence>
<dbReference type="PROSITE" id="PS50801">
    <property type="entry name" value="STAS"/>
    <property type="match status" value="1"/>
</dbReference>
<feature type="domain" description="STAS" evidence="2">
    <location>
        <begin position="16"/>
        <end position="91"/>
    </location>
</feature>
<dbReference type="PANTHER" id="PTHR35526:SF3">
    <property type="entry name" value="ANTI-SIGMA-F FACTOR RSBW"/>
    <property type="match status" value="1"/>
</dbReference>
<evidence type="ECO:0000313" key="4">
    <source>
        <dbReference type="Proteomes" id="UP000636960"/>
    </source>
</evidence>
<keyword evidence="1" id="KW-0723">Serine/threonine-protein kinase</keyword>
<dbReference type="InterPro" id="IPR003594">
    <property type="entry name" value="HATPase_dom"/>
</dbReference>
<dbReference type="InterPro" id="IPR036513">
    <property type="entry name" value="STAS_dom_sf"/>
</dbReference>
<dbReference type="InterPro" id="IPR002645">
    <property type="entry name" value="STAS_dom"/>
</dbReference>
<dbReference type="Pfam" id="PF13581">
    <property type="entry name" value="HATPase_c_2"/>
    <property type="match status" value="1"/>
</dbReference>
<dbReference type="InterPro" id="IPR036890">
    <property type="entry name" value="HATPase_C_sf"/>
</dbReference>
<dbReference type="EMBL" id="BOMV01000057">
    <property type="protein sequence ID" value="GIE97437.1"/>
    <property type="molecule type" value="Genomic_DNA"/>
</dbReference>
<dbReference type="SUPFAM" id="SSF52091">
    <property type="entry name" value="SpoIIaa-like"/>
    <property type="match status" value="1"/>
</dbReference>
<name>A0A919K219_9ACTN</name>
<reference evidence="3" key="1">
    <citation type="submission" date="2021-01" db="EMBL/GenBank/DDBJ databases">
        <title>Whole genome shotgun sequence of Actinoplanes rishiriensis NBRC 108556.</title>
        <authorList>
            <person name="Komaki H."/>
            <person name="Tamura T."/>
        </authorList>
    </citation>
    <scope>NUCLEOTIDE SEQUENCE</scope>
    <source>
        <strain evidence="3">NBRC 108556</strain>
    </source>
</reference>
<protein>
    <recommendedName>
        <fullName evidence="2">STAS domain-containing protein</fullName>
    </recommendedName>
</protein>
<dbReference type="Gene3D" id="3.30.750.24">
    <property type="entry name" value="STAS domain"/>
    <property type="match status" value="1"/>
</dbReference>
<dbReference type="Proteomes" id="UP000636960">
    <property type="component" value="Unassembled WGS sequence"/>
</dbReference>
<evidence type="ECO:0000256" key="1">
    <source>
        <dbReference type="ARBA" id="ARBA00022527"/>
    </source>
</evidence>
<sequence length="239" mass="25378">MAIRYVVSDHDAGLHVALSGQLELADVGRLRLRLFKCLAEQPDAVFVDIAGLTVSQPLALTVFAVVARQAARWPGTPVVLCGPTAPTRTMLAEAPYRRLAVFPDVEAAAADVGSFRRSLPSLSDELLPMTGAVRQARNVATEACLRWELPHLIAPASLIADELVSNVSDHANTMATLRLALRPRYLTVAVQDGSQAPPVIAPGPAAGRGRGLLLVEASAHSWGWMPTEGGKVVWASLSV</sequence>
<dbReference type="RefSeq" id="WP_203784412.1">
    <property type="nucleotide sequence ID" value="NZ_BOMV01000057.1"/>
</dbReference>
<dbReference type="PANTHER" id="PTHR35526">
    <property type="entry name" value="ANTI-SIGMA-F FACTOR RSBW-RELATED"/>
    <property type="match status" value="1"/>
</dbReference>
<dbReference type="AlphaFoldDB" id="A0A919K219"/>
<keyword evidence="1" id="KW-0808">Transferase</keyword>
<evidence type="ECO:0000259" key="2">
    <source>
        <dbReference type="PROSITE" id="PS50801"/>
    </source>
</evidence>
<dbReference type="CDD" id="cd16936">
    <property type="entry name" value="HATPase_RsbW-like"/>
    <property type="match status" value="1"/>
</dbReference>
<comment type="caution">
    <text evidence="3">The sequence shown here is derived from an EMBL/GenBank/DDBJ whole genome shotgun (WGS) entry which is preliminary data.</text>
</comment>
<dbReference type="SUPFAM" id="SSF55874">
    <property type="entry name" value="ATPase domain of HSP90 chaperone/DNA topoisomerase II/histidine kinase"/>
    <property type="match status" value="1"/>
</dbReference>
<organism evidence="3 4">
    <name type="scientific">Paractinoplanes rishiriensis</name>
    <dbReference type="NCBI Taxonomy" id="1050105"/>
    <lineage>
        <taxon>Bacteria</taxon>
        <taxon>Bacillati</taxon>
        <taxon>Actinomycetota</taxon>
        <taxon>Actinomycetes</taxon>
        <taxon>Micromonosporales</taxon>
        <taxon>Micromonosporaceae</taxon>
        <taxon>Paractinoplanes</taxon>
    </lineage>
</organism>
<dbReference type="InterPro" id="IPR050267">
    <property type="entry name" value="Anti-sigma-factor_SerPK"/>
</dbReference>